<evidence type="ECO:0000313" key="2">
    <source>
        <dbReference type="EMBL" id="ECJ4380990.1"/>
    </source>
</evidence>
<evidence type="ECO:0000313" key="1">
    <source>
        <dbReference type="EMBL" id="ATW53174.1"/>
    </source>
</evidence>
<dbReference type="EMBL" id="CP023345">
    <property type="protein sequence ID" value="ATW53174.1"/>
    <property type="molecule type" value="Genomic_DNA"/>
</dbReference>
<organism evidence="1 3">
    <name type="scientific">Salmonella diarizonae</name>
    <dbReference type="NCBI Taxonomy" id="59204"/>
    <lineage>
        <taxon>Bacteria</taxon>
        <taxon>Pseudomonadati</taxon>
        <taxon>Pseudomonadota</taxon>
        <taxon>Gammaproteobacteria</taxon>
        <taxon>Enterobacterales</taxon>
        <taxon>Enterobacteriaceae</taxon>
        <taxon>Salmonella</taxon>
    </lineage>
</organism>
<reference evidence="1 3" key="1">
    <citation type="submission" date="2017-09" db="EMBL/GenBank/DDBJ databases">
        <title>Complete genome of Salmonella enterica subsp. diarizonae isolated from stool of a patient with bacterial enteropathy.</title>
        <authorList>
            <person name="Zhou J."/>
            <person name="Chen Q."/>
            <person name="Guo L."/>
            <person name="Fan J."/>
        </authorList>
    </citation>
    <scope>NUCLEOTIDE SEQUENCE [LARGE SCALE GENOMIC DNA]</scope>
    <source>
        <strain evidence="1 3">HZS154</strain>
    </source>
</reference>
<sequence>MMLYNRKLMLCSITFQGILNHFTTYVKVNLFVRYHRFDSFTNFSQKLEKWLVHFAGWREICQFMDTPE</sequence>
<dbReference type="Proteomes" id="UP000839781">
    <property type="component" value="Unassembled WGS sequence"/>
</dbReference>
<evidence type="ECO:0000313" key="3">
    <source>
        <dbReference type="Proteomes" id="UP000230639"/>
    </source>
</evidence>
<gene>
    <name evidence="1" type="ORF">CNQ75_00665</name>
    <name evidence="2" type="ORF">DLB95_28310</name>
</gene>
<dbReference type="Proteomes" id="UP000230639">
    <property type="component" value="Chromosome"/>
</dbReference>
<dbReference type="EMBL" id="AAIYJF010000066">
    <property type="protein sequence ID" value="ECJ4380990.1"/>
    <property type="molecule type" value="Genomic_DNA"/>
</dbReference>
<dbReference type="AlphaFoldDB" id="A0A2I5HCG0"/>
<name>A0A2I5HCG0_SALDZ</name>
<proteinExistence type="predicted"/>
<accession>A0A2I5HCG0</accession>
<protein>
    <submittedName>
        <fullName evidence="1">Uncharacterized protein</fullName>
    </submittedName>
</protein>
<reference evidence="2" key="2">
    <citation type="submission" date="2018-05" db="EMBL/GenBank/DDBJ databases">
        <authorList>
            <person name="Ashton P.M."/>
            <person name="Dallman T."/>
            <person name="Nair S."/>
            <person name="De Pinna E."/>
            <person name="Peters T."/>
            <person name="Grant K."/>
        </authorList>
    </citation>
    <scope>NUCLEOTIDE SEQUENCE [LARGE SCALE GENOMIC DNA]</scope>
    <source>
        <strain evidence="2">474878</strain>
    </source>
</reference>